<dbReference type="OrthoDB" id="5798077at2759"/>
<dbReference type="FunCoup" id="A0A0K3ATL3">
    <property type="interactions" value="373"/>
</dbReference>
<dbReference type="AGR" id="WB:WBGene00010623"/>
<dbReference type="InParanoid" id="A0A0K3ATL3"/>
<keyword evidence="3" id="KW-1185">Reference proteome</keyword>
<dbReference type="SMR" id="A0A0K3ATL3"/>
<dbReference type="eggNOG" id="ENOG502TGI9">
    <property type="taxonomic scope" value="Eukaryota"/>
</dbReference>
<evidence type="ECO:0000313" key="3">
    <source>
        <dbReference type="Proteomes" id="UP000001940"/>
    </source>
</evidence>
<proteinExistence type="predicted"/>
<dbReference type="Bgee" id="WBGene00010623">
    <property type="expression patterns" value="Expressed in germ line (C elegans) and 4 other cell types or tissues"/>
</dbReference>
<dbReference type="Proteomes" id="UP000001940">
    <property type="component" value="Chromosome I"/>
</dbReference>
<dbReference type="AlphaFoldDB" id="A0A0K3ATL3"/>
<protein>
    <submittedName>
        <fullName evidence="2">Pre-mRNA-splicing factor SYF2</fullName>
    </submittedName>
</protein>
<dbReference type="EMBL" id="BX284601">
    <property type="protein sequence ID" value="CTQ86338.1"/>
    <property type="molecule type" value="Genomic_DNA"/>
</dbReference>
<organism evidence="2 3">
    <name type="scientific">Caenorhabditis elegans</name>
    <dbReference type="NCBI Taxonomy" id="6239"/>
    <lineage>
        <taxon>Eukaryota</taxon>
        <taxon>Metazoa</taxon>
        <taxon>Ecdysozoa</taxon>
        <taxon>Nematoda</taxon>
        <taxon>Chromadorea</taxon>
        <taxon>Rhabditida</taxon>
        <taxon>Rhabditina</taxon>
        <taxon>Rhabditomorpha</taxon>
        <taxon>Rhabditoidea</taxon>
        <taxon>Rhabditidae</taxon>
        <taxon>Peloderinae</taxon>
        <taxon>Caenorhabditis</taxon>
    </lineage>
</organism>
<evidence type="ECO:0000313" key="4">
    <source>
        <dbReference type="WormBase" id="K07A12.5b"/>
    </source>
</evidence>
<name>A0A0K3ATL3_CAEEL</name>
<reference evidence="2 3" key="1">
    <citation type="journal article" date="1998" name="Science">
        <title>Genome sequence of the nematode C. elegans: a platform for investigating biology.</title>
        <authorList>
            <consortium name="The C. elegans sequencing consortium"/>
            <person name="Sulson J.E."/>
            <person name="Waterston R."/>
        </authorList>
    </citation>
    <scope>NUCLEOTIDE SEQUENCE [LARGE SCALE GENOMIC DNA]</scope>
    <source>
        <strain evidence="2 3">Bristol N2</strain>
    </source>
</reference>
<sequence length="403" mass="46487">MNFSGLKSKLQKLSLSPSPDKQKSDYEKKQAKKMSYKKKMQQRYKLSDDQYETHKKDAQKQLKNWEEFRKEQVVEIFHTQSQYVSKSKNSDVRHPKMQRANTVVNRQGVKVDVEFGRLKEYYLSTLAPQKKFVSIRDHAAREKELDALRKKQKISLEQRKDKQDNIKKSQAEYDQMKSLYAAPVDPKQTKVETMEQKEVLEPTAPMEKFVVNTTDDKRALFPASWYQQPISRSQLKKGKMIYWMAKDEEEDMTLDDDPEGKYTVTAEKLIETMTAGGKVKHAGITEPPSNTANTIMSESLASINARYKKSCERNAVFMNTLHGTIEFNKKQVSVDKTLSTSSISQDDATDAPNQIIFAPTITSHVFKGRSLKRQYAVKNKALETFEEDRKDYTREAGEETSGL</sequence>
<feature type="compositionally biased region" description="Basic residues" evidence="1">
    <location>
        <begin position="30"/>
        <end position="42"/>
    </location>
</feature>
<feature type="compositionally biased region" description="Basic and acidic residues" evidence="1">
    <location>
        <begin position="45"/>
        <end position="55"/>
    </location>
</feature>
<feature type="region of interest" description="Disordered" evidence="1">
    <location>
        <begin position="1"/>
        <end position="55"/>
    </location>
</feature>
<dbReference type="GeneID" id="187086"/>
<feature type="compositionally biased region" description="Basic and acidic residues" evidence="1">
    <location>
        <begin position="20"/>
        <end position="29"/>
    </location>
</feature>
<evidence type="ECO:0000256" key="1">
    <source>
        <dbReference type="SAM" id="MobiDB-lite"/>
    </source>
</evidence>
<feature type="compositionally biased region" description="Low complexity" evidence="1">
    <location>
        <begin position="1"/>
        <end position="19"/>
    </location>
</feature>
<dbReference type="WormBase" id="K07A12.5b">
    <property type="protein sequence ID" value="CE50359"/>
    <property type="gene ID" value="WBGene00010623"/>
</dbReference>
<dbReference type="CTD" id="187086"/>
<dbReference type="OMA" id="KMARANT"/>
<gene>
    <name evidence="2" type="ORF">CELE_K07A12.5</name>
    <name evidence="2 4" type="ORF">K07A12.5</name>
</gene>
<evidence type="ECO:0000313" key="2">
    <source>
        <dbReference type="EMBL" id="CTQ86338.1"/>
    </source>
</evidence>
<accession>A0A0K3ATL3</accession>
<dbReference type="RefSeq" id="NP_001300399.1">
    <property type="nucleotide sequence ID" value="NM_001313470.1"/>
</dbReference>
<dbReference type="ExpressionAtlas" id="A0A0K3ATL3">
    <property type="expression patterns" value="baseline and differential"/>
</dbReference>